<dbReference type="KEGG" id="fya:KMW28_27230"/>
<dbReference type="EMBL" id="CP076133">
    <property type="protein sequence ID" value="QWG04594.1"/>
    <property type="molecule type" value="Genomic_DNA"/>
</dbReference>
<sequence length="108" mass="12378">MKFIKSIEASDYDGKPFESFIEVGVLRSVTRSEDENEQLIVIASYDGIEEYLEKGWAYNTGTYTVADACEVWSGAAEQIRSYVKEMRQKYLKELEDNSILDGTHKVSY</sequence>
<reference evidence="1 2" key="1">
    <citation type="submission" date="2021-05" db="EMBL/GenBank/DDBJ databases">
        <title>Comparative genomic studies on the polysaccharide-degrading batcterial strains of the Flammeovirga genus.</title>
        <authorList>
            <person name="Zewei F."/>
            <person name="Zheng Z."/>
            <person name="Yu L."/>
            <person name="Ruyue G."/>
            <person name="Yanhong M."/>
            <person name="Yuanyuan C."/>
            <person name="Jingyan G."/>
            <person name="Wenjun H."/>
        </authorList>
    </citation>
    <scope>NUCLEOTIDE SEQUENCE [LARGE SCALE GENOMIC DNA]</scope>
    <source>
        <strain evidence="1 2">NBRC:100898</strain>
    </source>
</reference>
<keyword evidence="2" id="KW-1185">Reference proteome</keyword>
<accession>A0AAX1NAU0</accession>
<protein>
    <submittedName>
        <fullName evidence="1">Uncharacterized protein</fullName>
    </submittedName>
</protein>
<dbReference type="AlphaFoldDB" id="A0AAX1NAU0"/>
<proteinExistence type="predicted"/>
<name>A0AAX1NAU0_9BACT</name>
<evidence type="ECO:0000313" key="1">
    <source>
        <dbReference type="EMBL" id="QWG04594.1"/>
    </source>
</evidence>
<dbReference type="Proteomes" id="UP000678679">
    <property type="component" value="Chromosome 2"/>
</dbReference>
<organism evidence="1 2">
    <name type="scientific">Flammeovirga yaeyamensis</name>
    <dbReference type="NCBI Taxonomy" id="367791"/>
    <lineage>
        <taxon>Bacteria</taxon>
        <taxon>Pseudomonadati</taxon>
        <taxon>Bacteroidota</taxon>
        <taxon>Cytophagia</taxon>
        <taxon>Cytophagales</taxon>
        <taxon>Flammeovirgaceae</taxon>
        <taxon>Flammeovirga</taxon>
    </lineage>
</organism>
<gene>
    <name evidence="1" type="ORF">KMW28_27230</name>
</gene>
<evidence type="ECO:0000313" key="2">
    <source>
        <dbReference type="Proteomes" id="UP000678679"/>
    </source>
</evidence>
<dbReference type="RefSeq" id="WP_169665486.1">
    <property type="nucleotide sequence ID" value="NZ_CP076133.1"/>
</dbReference>